<name>F8JJ16_STREN</name>
<dbReference type="KEGG" id="sct:SCAT_p1038"/>
<reference evidence="9" key="1">
    <citation type="submission" date="2011-12" db="EMBL/GenBank/DDBJ databases">
        <title>Complete genome sequence of Streptomyces cattleya strain DSM 46488.</title>
        <authorList>
            <person name="Ou H.-Y."/>
            <person name="Li P."/>
            <person name="Zhao C."/>
            <person name="O'Hagan D."/>
            <person name="Deng Z."/>
        </authorList>
    </citation>
    <scope>NUCLEOTIDE SEQUENCE [LARGE SCALE GENOMIC DNA]</scope>
    <source>
        <strain evidence="9">ATCC 35852 / DSM 46488 / JCM 4925 / NBRC 14057 / NRRL 8057</strain>
        <plasmid evidence="9">Plasmid pSCATT</plasmid>
    </source>
</reference>
<dbReference type="InterPro" id="IPR014710">
    <property type="entry name" value="RmlC-like_jellyroll"/>
</dbReference>
<dbReference type="PANTHER" id="PTHR12918">
    <property type="entry name" value="CYSTEINE DIOXYGENASE"/>
    <property type="match status" value="1"/>
</dbReference>
<evidence type="ECO:0000256" key="1">
    <source>
        <dbReference type="ARBA" id="ARBA00006622"/>
    </source>
</evidence>
<keyword evidence="9" id="KW-1185">Reference proteome</keyword>
<dbReference type="HOGENOM" id="CLU_118472_0_0_11"/>
<keyword evidence="6" id="KW-0883">Thioether bond</keyword>
<sequence>MTTSTASGAVAARTTERIEALVAGVREVVRRGLPPESTAHLVAELLAPLLGRAGLLTAEQCEGDPERYRQHVLHSEPDGSFSLVALVWLPGQSTSVHDHVSWCVTGVHEGQEHERRYRLLTDGRTSWLARAGDVVNGVGEVAAFAPPGDIHRVRNGGPGKAISLHVYGADVARLGSSIRRVYQVPEGER</sequence>
<evidence type="ECO:0000256" key="3">
    <source>
        <dbReference type="ARBA" id="ARBA00022964"/>
    </source>
</evidence>
<protein>
    <submittedName>
        <fullName evidence="8">Cysteine dioxygenase type I</fullName>
    </submittedName>
</protein>
<evidence type="ECO:0000256" key="5">
    <source>
        <dbReference type="ARBA" id="ARBA00023004"/>
    </source>
</evidence>
<keyword evidence="5 7" id="KW-0408">Iron</keyword>
<evidence type="ECO:0000313" key="9">
    <source>
        <dbReference type="Proteomes" id="UP000007842"/>
    </source>
</evidence>
<dbReference type="EMBL" id="CP003229">
    <property type="protein sequence ID" value="AEW98891.1"/>
    <property type="molecule type" value="Genomic_DNA"/>
</dbReference>
<dbReference type="CDD" id="cd10548">
    <property type="entry name" value="cupin_CDO"/>
    <property type="match status" value="1"/>
</dbReference>
<accession>F8JJ16</accession>
<dbReference type="SUPFAM" id="SSF51182">
    <property type="entry name" value="RmlC-like cupins"/>
    <property type="match status" value="1"/>
</dbReference>
<accession>G8XHE5</accession>
<keyword evidence="3 8" id="KW-0223">Dioxygenase</keyword>
<evidence type="ECO:0000256" key="7">
    <source>
        <dbReference type="PIRSR" id="PIRSR610300-51"/>
    </source>
</evidence>
<dbReference type="GO" id="GO:0008198">
    <property type="term" value="F:ferrous iron binding"/>
    <property type="evidence" value="ECO:0007669"/>
    <property type="project" value="TreeGrafter"/>
</dbReference>
<keyword evidence="8" id="KW-0614">Plasmid</keyword>
<dbReference type="InterPro" id="IPR010300">
    <property type="entry name" value="CDO_1"/>
</dbReference>
<feature type="binding site" evidence="7">
    <location>
        <position position="99"/>
    </location>
    <ligand>
        <name>Fe cation</name>
        <dbReference type="ChEBI" id="CHEBI:24875"/>
        <note>catalytic</note>
    </ligand>
</feature>
<dbReference type="Gene3D" id="2.60.120.10">
    <property type="entry name" value="Jelly Rolls"/>
    <property type="match status" value="1"/>
</dbReference>
<dbReference type="AlphaFoldDB" id="F8JJ16"/>
<feature type="binding site" evidence="7">
    <location>
        <position position="97"/>
    </location>
    <ligand>
        <name>Fe cation</name>
        <dbReference type="ChEBI" id="CHEBI:24875"/>
        <note>catalytic</note>
    </ligand>
</feature>
<keyword evidence="4" id="KW-0560">Oxidoreductase</keyword>
<dbReference type="RefSeq" id="WP_014151487.1">
    <property type="nucleotide sequence ID" value="NC_016113.1"/>
</dbReference>
<dbReference type="PATRIC" id="fig|1003195.11.peg.997"/>
<keyword evidence="2 7" id="KW-0479">Metal-binding</keyword>
<proteinExistence type="inferred from homology"/>
<feature type="binding site" evidence="7">
    <location>
        <position position="151"/>
    </location>
    <ligand>
        <name>Fe cation</name>
        <dbReference type="ChEBI" id="CHEBI:24875"/>
        <note>catalytic</note>
    </ligand>
</feature>
<dbReference type="PANTHER" id="PTHR12918:SF1">
    <property type="entry name" value="CYSTEINE DIOXYGENASE TYPE 1"/>
    <property type="match status" value="1"/>
</dbReference>
<evidence type="ECO:0000256" key="4">
    <source>
        <dbReference type="ARBA" id="ARBA00023002"/>
    </source>
</evidence>
<feature type="cross-link" description="3'-(S-cysteinyl)-tyrosine (Cys-Tyr)" evidence="6">
    <location>
        <begin position="103"/>
        <end position="167"/>
    </location>
</feature>
<dbReference type="KEGG" id="scy:SCATT_p06980"/>
<dbReference type="InterPro" id="IPR011051">
    <property type="entry name" value="RmlC_Cupin_sf"/>
</dbReference>
<organism evidence="8 9">
    <name type="scientific">Streptantibioticus cattleyicolor (strain ATCC 35852 / DSM 46488 / JCM 4925 / NBRC 14057 / NRRL 8057)</name>
    <name type="common">Streptomyces cattleya</name>
    <dbReference type="NCBI Taxonomy" id="1003195"/>
    <lineage>
        <taxon>Bacteria</taxon>
        <taxon>Bacillati</taxon>
        <taxon>Actinomycetota</taxon>
        <taxon>Actinomycetes</taxon>
        <taxon>Kitasatosporales</taxon>
        <taxon>Streptomycetaceae</taxon>
        <taxon>Streptantibioticus</taxon>
    </lineage>
</organism>
<evidence type="ECO:0000256" key="6">
    <source>
        <dbReference type="PIRSR" id="PIRSR610300-50"/>
    </source>
</evidence>
<dbReference type="Proteomes" id="UP000007842">
    <property type="component" value="Plasmid pSCATT"/>
</dbReference>
<comment type="similarity">
    <text evidence="1">Belongs to the cysteine dioxygenase family.</text>
</comment>
<gene>
    <name evidence="8" type="ordered locus">SCATT_p06980</name>
</gene>
<dbReference type="OrthoDB" id="7059163at2"/>
<geneLocation type="plasmid" evidence="8 9">
    <name>pSCATT</name>
</geneLocation>
<evidence type="ECO:0000256" key="2">
    <source>
        <dbReference type="ARBA" id="ARBA00022723"/>
    </source>
</evidence>
<evidence type="ECO:0000313" key="8">
    <source>
        <dbReference type="EMBL" id="AEW98891.1"/>
    </source>
</evidence>
<dbReference type="GO" id="GO:0016702">
    <property type="term" value="F:oxidoreductase activity, acting on single donors with incorporation of molecular oxygen, incorporation of two atoms of oxygen"/>
    <property type="evidence" value="ECO:0007669"/>
    <property type="project" value="InterPro"/>
</dbReference>
<dbReference type="Pfam" id="PF05995">
    <property type="entry name" value="CDO_I"/>
    <property type="match status" value="1"/>
</dbReference>